<dbReference type="OrthoDB" id="1002294at2759"/>
<proteinExistence type="predicted"/>
<feature type="non-terminal residue" evidence="1">
    <location>
        <position position="50"/>
    </location>
</feature>
<dbReference type="AlphaFoldDB" id="A0A9D3VS39"/>
<gene>
    <name evidence="1" type="ORF">J1N35_019017</name>
</gene>
<dbReference type="EMBL" id="JAIQCV010000006">
    <property type="protein sequence ID" value="KAH1091760.1"/>
    <property type="molecule type" value="Genomic_DNA"/>
</dbReference>
<reference evidence="1 2" key="1">
    <citation type="journal article" date="2021" name="Plant Biotechnol. J.">
        <title>Multi-omics assisted identification of the key and species-specific regulatory components of drought-tolerant mechanisms in Gossypium stocksii.</title>
        <authorList>
            <person name="Yu D."/>
            <person name="Ke L."/>
            <person name="Zhang D."/>
            <person name="Wu Y."/>
            <person name="Sun Y."/>
            <person name="Mei J."/>
            <person name="Sun J."/>
            <person name="Sun Y."/>
        </authorList>
    </citation>
    <scope>NUCLEOTIDE SEQUENCE [LARGE SCALE GENOMIC DNA]</scope>
    <source>
        <strain evidence="2">cv. E1</strain>
        <tissue evidence="1">Leaf</tissue>
    </source>
</reference>
<keyword evidence="2" id="KW-1185">Reference proteome</keyword>
<accession>A0A9D3VS39</accession>
<organism evidence="1 2">
    <name type="scientific">Gossypium stocksii</name>
    <dbReference type="NCBI Taxonomy" id="47602"/>
    <lineage>
        <taxon>Eukaryota</taxon>
        <taxon>Viridiplantae</taxon>
        <taxon>Streptophyta</taxon>
        <taxon>Embryophyta</taxon>
        <taxon>Tracheophyta</taxon>
        <taxon>Spermatophyta</taxon>
        <taxon>Magnoliopsida</taxon>
        <taxon>eudicotyledons</taxon>
        <taxon>Gunneridae</taxon>
        <taxon>Pentapetalae</taxon>
        <taxon>rosids</taxon>
        <taxon>malvids</taxon>
        <taxon>Malvales</taxon>
        <taxon>Malvaceae</taxon>
        <taxon>Malvoideae</taxon>
        <taxon>Gossypium</taxon>
    </lineage>
</organism>
<name>A0A9D3VS39_9ROSI</name>
<evidence type="ECO:0000313" key="2">
    <source>
        <dbReference type="Proteomes" id="UP000828251"/>
    </source>
</evidence>
<protein>
    <submittedName>
        <fullName evidence="1">Uncharacterized protein</fullName>
    </submittedName>
</protein>
<comment type="caution">
    <text evidence="1">The sequence shown here is derived from an EMBL/GenBank/DDBJ whole genome shotgun (WGS) entry which is preliminary data.</text>
</comment>
<evidence type="ECO:0000313" key="1">
    <source>
        <dbReference type="EMBL" id="KAH1091760.1"/>
    </source>
</evidence>
<sequence>MIRWMQETGPVLQEFMRINGLLEPNYPLDMFGPISTQHVGEGVRADSELE</sequence>
<dbReference type="Proteomes" id="UP000828251">
    <property type="component" value="Unassembled WGS sequence"/>
</dbReference>